<feature type="compositionally biased region" description="Acidic residues" evidence="4">
    <location>
        <begin position="224"/>
        <end position="237"/>
    </location>
</feature>
<feature type="compositionally biased region" description="Polar residues" evidence="4">
    <location>
        <begin position="427"/>
        <end position="453"/>
    </location>
</feature>
<sequence length="949" mass="106765">MSYSTVKDNRRLTGYRDETADNSPIGHVQHHSLYDDAIEDYHSNTTAYDDDAYEEYDKDLDDQQQQHGDDDEDENDTGSELSVPDPNIDFDMVYALHTFAATLEGQASVVRGDALTLLDDSNSYWWLVKVLKTAEVGYIPAENIETPHERLARLNSHRNIELTRKDIQDAFPTPPSSNPKKKKRVTLAKGVQFQSQIIYGSSDDEGDFEAEFEQWDEKMHSDDSDTDDQDSEEDDPYDYYSDPNSSYSEQPAVYSSYYSNEATTAAPQQHQGQSLNRTKSFNNISDIINNASTDIDDQNNQISNEPDVIANSEGLISRNVDRDTLNLRDETIKISLTPSIARGDDDNNRSSDSSIHSKLRKAAKLDKILGPSTSPEHAMQEQQRRNSKDSNDGKKEKSGIRKFFSRSSSTGSNNSKDSRKNKKSSSQPTLERQTSGGSNYETASISSQSTGMVSINRDRQGSLDSSTMSAAAAPVQPTQLKIYSGNITDFGHDPYKLVPVYPSTTALELIQNIVRRPNDSVLVGEKSVAYHDYHLVVRALGGEEFTLVPSDRPLEIFHSLTAHLNTPMPSLKKARRISQLMGSENTHIGGPAKESIHQHRDPVQFFLFSKAKRIEDGEIQIKVSLFPSRPQQQQHFNADQSKRVDKLVKIPSSILVKDAVTLLLEKFHILNGIVAGSTTNDVQSLRLDGNDVFVQYQLLIHKDRQEKFLEANSKLLDSFGVDQPPPIHYRRNSHPDRSSITVNITPPEETETYFILKCVDGTCEYQPHQELRKKPHCSMRQDTPMPHQKPESADVFNRKSLPLYQPQITLDARDITNSPEDATLESNPILSSSPDSNDDLLCQLDEAIDTLTPRTPTLNTPIQSSPQQKQRPRPESTESMLFCNDFGMNDLMVIIRGAAQLGKVVQPTRQSSYQIRSEISEVFKDNQTRLDQLEKELDRIMAEAVKVFP</sequence>
<feature type="region of interest" description="Disordered" evidence="4">
    <location>
        <begin position="770"/>
        <end position="798"/>
    </location>
</feature>
<feature type="region of interest" description="Disordered" evidence="4">
    <location>
        <begin position="339"/>
        <end position="453"/>
    </location>
</feature>
<feature type="domain" description="SH3" evidence="5">
    <location>
        <begin position="88"/>
        <end position="149"/>
    </location>
</feature>
<feature type="compositionally biased region" description="Low complexity" evidence="4">
    <location>
        <begin position="401"/>
        <end position="415"/>
    </location>
</feature>
<feature type="coiled-coil region" evidence="3">
    <location>
        <begin position="916"/>
        <end position="943"/>
    </location>
</feature>
<dbReference type="SUPFAM" id="SSF50044">
    <property type="entry name" value="SH3-domain"/>
    <property type="match status" value="1"/>
</dbReference>
<dbReference type="PANTHER" id="PTHR47775:SF1">
    <property type="entry name" value="BUD SITE SELECTION PROTEIN 14"/>
    <property type="match status" value="1"/>
</dbReference>
<proteinExistence type="predicted"/>
<evidence type="ECO:0000256" key="1">
    <source>
        <dbReference type="ARBA" id="ARBA00022443"/>
    </source>
</evidence>
<feature type="compositionally biased region" description="Basic and acidic residues" evidence="4">
    <location>
        <begin position="378"/>
        <end position="399"/>
    </location>
</feature>
<dbReference type="GO" id="GO:0030950">
    <property type="term" value="P:establishment or maintenance of actin cytoskeleton polarity"/>
    <property type="evidence" value="ECO:0007669"/>
    <property type="project" value="TreeGrafter"/>
</dbReference>
<dbReference type="Pfam" id="PF00018">
    <property type="entry name" value="SH3_1"/>
    <property type="match status" value="1"/>
</dbReference>
<dbReference type="GO" id="GO:0008104">
    <property type="term" value="P:intracellular protein localization"/>
    <property type="evidence" value="ECO:0007669"/>
    <property type="project" value="TreeGrafter"/>
</dbReference>
<dbReference type="GO" id="GO:0015630">
    <property type="term" value="C:microtubule cytoskeleton"/>
    <property type="evidence" value="ECO:0007669"/>
    <property type="project" value="TreeGrafter"/>
</dbReference>
<accession>A0A0B7NGN1</accession>
<organism evidence="6 7">
    <name type="scientific">Parasitella parasitica</name>
    <dbReference type="NCBI Taxonomy" id="35722"/>
    <lineage>
        <taxon>Eukaryota</taxon>
        <taxon>Fungi</taxon>
        <taxon>Fungi incertae sedis</taxon>
        <taxon>Mucoromycota</taxon>
        <taxon>Mucoromycotina</taxon>
        <taxon>Mucoromycetes</taxon>
        <taxon>Mucorales</taxon>
        <taxon>Mucorineae</taxon>
        <taxon>Mucoraceae</taxon>
        <taxon>Parasitella</taxon>
    </lineage>
</organism>
<dbReference type="OrthoDB" id="196165at2759"/>
<dbReference type="InterPro" id="IPR053039">
    <property type="entry name" value="Polarity_Bud-Selection_Reg"/>
</dbReference>
<dbReference type="InterPro" id="IPR001452">
    <property type="entry name" value="SH3_domain"/>
</dbReference>
<keyword evidence="1 2" id="KW-0728">SH3 domain</keyword>
<feature type="region of interest" description="Disordered" evidence="4">
    <location>
        <begin position="166"/>
        <end position="185"/>
    </location>
</feature>
<dbReference type="EMBL" id="LN733219">
    <property type="protein sequence ID" value="CEP16572.1"/>
    <property type="molecule type" value="Genomic_DNA"/>
</dbReference>
<dbReference type="PROSITE" id="PS50002">
    <property type="entry name" value="SH3"/>
    <property type="match status" value="1"/>
</dbReference>
<feature type="compositionally biased region" description="Basic and acidic residues" evidence="4">
    <location>
        <begin position="7"/>
        <end position="19"/>
    </location>
</feature>
<feature type="compositionally biased region" description="Low complexity" evidence="4">
    <location>
        <begin position="851"/>
        <end position="869"/>
    </location>
</feature>
<dbReference type="AlphaFoldDB" id="A0A0B7NGN1"/>
<reference evidence="6 7" key="1">
    <citation type="submission" date="2014-09" db="EMBL/GenBank/DDBJ databases">
        <authorList>
            <person name="Ellenberger Sabrina"/>
        </authorList>
    </citation>
    <scope>NUCLEOTIDE SEQUENCE [LARGE SCALE GENOMIC DNA]</scope>
    <source>
        <strain evidence="6 7">CBS 412.66</strain>
    </source>
</reference>
<evidence type="ECO:0000313" key="7">
    <source>
        <dbReference type="Proteomes" id="UP000054107"/>
    </source>
</evidence>
<dbReference type="CDD" id="cd17043">
    <property type="entry name" value="RA"/>
    <property type="match status" value="1"/>
</dbReference>
<dbReference type="SMART" id="SM00326">
    <property type="entry name" value="SH3"/>
    <property type="match status" value="1"/>
</dbReference>
<dbReference type="InterPro" id="IPR036028">
    <property type="entry name" value="SH3-like_dom_sf"/>
</dbReference>
<dbReference type="GO" id="GO:0051286">
    <property type="term" value="C:cell tip"/>
    <property type="evidence" value="ECO:0007669"/>
    <property type="project" value="TreeGrafter"/>
</dbReference>
<keyword evidence="3" id="KW-0175">Coiled coil</keyword>
<protein>
    <recommendedName>
        <fullName evidence="5">SH3 domain-containing protein</fullName>
    </recommendedName>
</protein>
<dbReference type="STRING" id="35722.A0A0B7NGN1"/>
<feature type="region of interest" description="Disordered" evidence="4">
    <location>
        <begin position="1"/>
        <end position="31"/>
    </location>
</feature>
<dbReference type="Proteomes" id="UP000054107">
    <property type="component" value="Unassembled WGS sequence"/>
</dbReference>
<feature type="region of interest" description="Disordered" evidence="4">
    <location>
        <begin position="60"/>
        <end position="84"/>
    </location>
</feature>
<gene>
    <name evidence="6" type="primary">PARPA_10844.1 scaffold 41979</name>
</gene>
<evidence type="ECO:0000256" key="4">
    <source>
        <dbReference type="SAM" id="MobiDB-lite"/>
    </source>
</evidence>
<dbReference type="PANTHER" id="PTHR47775">
    <property type="entry name" value="BUD SITE SELECTION PROTEIN 14"/>
    <property type="match status" value="1"/>
</dbReference>
<evidence type="ECO:0000313" key="6">
    <source>
        <dbReference type="EMBL" id="CEP16572.1"/>
    </source>
</evidence>
<feature type="compositionally biased region" description="Low complexity" evidence="4">
    <location>
        <begin position="238"/>
        <end position="249"/>
    </location>
</feature>
<feature type="region of interest" description="Disordered" evidence="4">
    <location>
        <begin position="851"/>
        <end position="877"/>
    </location>
</feature>
<evidence type="ECO:0000256" key="2">
    <source>
        <dbReference type="PROSITE-ProRule" id="PRU00192"/>
    </source>
</evidence>
<feature type="region of interest" description="Disordered" evidence="4">
    <location>
        <begin position="818"/>
        <end position="838"/>
    </location>
</feature>
<feature type="region of interest" description="Disordered" evidence="4">
    <location>
        <begin position="216"/>
        <end position="250"/>
    </location>
</feature>
<evidence type="ECO:0000259" key="5">
    <source>
        <dbReference type="PROSITE" id="PS50002"/>
    </source>
</evidence>
<feature type="compositionally biased region" description="Low complexity" evidence="4">
    <location>
        <begin position="826"/>
        <end position="838"/>
    </location>
</feature>
<evidence type="ECO:0000256" key="3">
    <source>
        <dbReference type="SAM" id="Coils"/>
    </source>
</evidence>
<name>A0A0B7NGN1_9FUNG</name>
<dbReference type="Gene3D" id="2.30.30.40">
    <property type="entry name" value="SH3 Domains"/>
    <property type="match status" value="1"/>
</dbReference>
<keyword evidence="7" id="KW-1185">Reference proteome</keyword>